<name>A0ABT5ZC93_9ACTN</name>
<evidence type="ECO:0000313" key="1">
    <source>
        <dbReference type="EMBL" id="MDF2261458.1"/>
    </source>
</evidence>
<dbReference type="Proteomes" id="UP001220022">
    <property type="component" value="Unassembled WGS sequence"/>
</dbReference>
<comment type="caution">
    <text evidence="1">The sequence shown here is derived from an EMBL/GenBank/DDBJ whole genome shotgun (WGS) entry which is preliminary data.</text>
</comment>
<proteinExistence type="predicted"/>
<dbReference type="EMBL" id="JARHTQ010000059">
    <property type="protein sequence ID" value="MDF2261458.1"/>
    <property type="molecule type" value="Genomic_DNA"/>
</dbReference>
<organism evidence="1 2">
    <name type="scientific">Streptantibioticus ferralitis</name>
    <dbReference type="NCBI Taxonomy" id="236510"/>
    <lineage>
        <taxon>Bacteria</taxon>
        <taxon>Bacillati</taxon>
        <taxon>Actinomycetota</taxon>
        <taxon>Actinomycetes</taxon>
        <taxon>Kitasatosporales</taxon>
        <taxon>Streptomycetaceae</taxon>
        <taxon>Streptantibioticus</taxon>
    </lineage>
</organism>
<gene>
    <name evidence="1" type="ORF">P2L57_38820</name>
</gene>
<protein>
    <recommendedName>
        <fullName evidence="3">Lectin-like protein BA14k</fullName>
    </recommendedName>
</protein>
<evidence type="ECO:0000313" key="2">
    <source>
        <dbReference type="Proteomes" id="UP001220022"/>
    </source>
</evidence>
<evidence type="ECO:0008006" key="3">
    <source>
        <dbReference type="Google" id="ProtNLM"/>
    </source>
</evidence>
<sequence length="124" mass="13597">MRTSTASSTSTSKLPRRIRRRVARIGITLGAALLIGAGLGATPASAQDLGGLDLNAACQNQYNSYYWAKAIQYNVYGWACVAPWDSGRPPINVWQECRREYGATYDGAPVYATYNPYSWYCTTG</sequence>
<accession>A0ABT5ZC93</accession>
<keyword evidence="2" id="KW-1185">Reference proteome</keyword>
<dbReference type="RefSeq" id="WP_275823103.1">
    <property type="nucleotide sequence ID" value="NZ_BAAANM010000018.1"/>
</dbReference>
<reference evidence="1 2" key="1">
    <citation type="submission" date="2023-03" db="EMBL/GenBank/DDBJ databases">
        <title>Draft genome sequence of type strain Streptomyces ferralitis JCM 14344.</title>
        <authorList>
            <person name="Klaysubun C."/>
            <person name="Duangmal K."/>
        </authorList>
    </citation>
    <scope>NUCLEOTIDE SEQUENCE [LARGE SCALE GENOMIC DNA]</scope>
    <source>
        <strain evidence="1 2">JCM 14344</strain>
    </source>
</reference>